<name>A0ABR1S2P0_9PEZI</name>
<keyword evidence="2" id="KW-1185">Reference proteome</keyword>
<sequence length="223" mass="25613">MATKYIKYEVPSGESLVRSEKSEMYYSSGDEALYKIVDTHYLGYEWVKNWSYANESDNPYKKKITTTAGLRVKKGEEFFQSLKVTAEYKGLSVSGKAEAELSHKSFTEQETNSETKIEEEFEVKANTSVYLYQKIYHFRTDIWFKLDAWNNVYTVGRWERDGVAVCSAEVSIGANEFIQTKNELHGKGKLEPETVPNADTQSEVLRFEKCTSRCQKLLHSLGV</sequence>
<evidence type="ECO:0000313" key="1">
    <source>
        <dbReference type="EMBL" id="KAK8024400.1"/>
    </source>
</evidence>
<gene>
    <name evidence="1" type="ORF">PG993_012466</name>
</gene>
<comment type="caution">
    <text evidence="1">The sequence shown here is derived from an EMBL/GenBank/DDBJ whole genome shotgun (WGS) entry which is preliminary data.</text>
</comment>
<dbReference type="EMBL" id="JAQQWK010000011">
    <property type="protein sequence ID" value="KAK8024400.1"/>
    <property type="molecule type" value="Genomic_DNA"/>
</dbReference>
<reference evidence="1 2" key="1">
    <citation type="submission" date="2023-01" db="EMBL/GenBank/DDBJ databases">
        <title>Analysis of 21 Apiospora genomes using comparative genomics revels a genus with tremendous synthesis potential of carbohydrate active enzymes and secondary metabolites.</title>
        <authorList>
            <person name="Sorensen T."/>
        </authorList>
    </citation>
    <scope>NUCLEOTIDE SEQUENCE [LARGE SCALE GENOMIC DNA]</scope>
    <source>
        <strain evidence="1 2">CBS 33761</strain>
    </source>
</reference>
<accession>A0ABR1S2P0</accession>
<protein>
    <submittedName>
        <fullName evidence="1">Uncharacterized protein</fullName>
    </submittedName>
</protein>
<proteinExistence type="predicted"/>
<evidence type="ECO:0000313" key="2">
    <source>
        <dbReference type="Proteomes" id="UP001444661"/>
    </source>
</evidence>
<dbReference type="Proteomes" id="UP001444661">
    <property type="component" value="Unassembled WGS sequence"/>
</dbReference>
<organism evidence="1 2">
    <name type="scientific">Apiospora rasikravindrae</name>
    <dbReference type="NCBI Taxonomy" id="990691"/>
    <lineage>
        <taxon>Eukaryota</taxon>
        <taxon>Fungi</taxon>
        <taxon>Dikarya</taxon>
        <taxon>Ascomycota</taxon>
        <taxon>Pezizomycotina</taxon>
        <taxon>Sordariomycetes</taxon>
        <taxon>Xylariomycetidae</taxon>
        <taxon>Amphisphaeriales</taxon>
        <taxon>Apiosporaceae</taxon>
        <taxon>Apiospora</taxon>
    </lineage>
</organism>